<dbReference type="EMBL" id="FNEG01000004">
    <property type="protein sequence ID" value="SDJ21768.1"/>
    <property type="molecule type" value="Genomic_DNA"/>
</dbReference>
<dbReference type="GO" id="GO:0004806">
    <property type="term" value="F:triacylglycerol lipase activity"/>
    <property type="evidence" value="ECO:0007669"/>
    <property type="project" value="UniProtKB-EC"/>
</dbReference>
<dbReference type="PANTHER" id="PTHR48081">
    <property type="entry name" value="AB HYDROLASE SUPERFAMILY PROTEIN C4A8.06C"/>
    <property type="match status" value="1"/>
</dbReference>
<organism evidence="4 6">
    <name type="scientific">Chryseobacterium jejuense</name>
    <dbReference type="NCBI Taxonomy" id="445960"/>
    <lineage>
        <taxon>Bacteria</taxon>
        <taxon>Pseudomonadati</taxon>
        <taxon>Bacteroidota</taxon>
        <taxon>Flavobacteriia</taxon>
        <taxon>Flavobacteriales</taxon>
        <taxon>Weeksellaceae</taxon>
        <taxon>Chryseobacterium group</taxon>
        <taxon>Chryseobacterium</taxon>
    </lineage>
</organism>
<dbReference type="Gene3D" id="3.40.50.1820">
    <property type="entry name" value="alpha/beta hydrolase"/>
    <property type="match status" value="1"/>
</dbReference>
<accession>A0A2X2VYB1</accession>
<evidence type="ECO:0000313" key="4">
    <source>
        <dbReference type="EMBL" id="SQB28605.1"/>
    </source>
</evidence>
<name>A0A2X2VYB1_CHRJE</name>
<dbReference type="InterPro" id="IPR013094">
    <property type="entry name" value="AB_hydrolase_3"/>
</dbReference>
<dbReference type="RefSeq" id="WP_089737276.1">
    <property type="nucleotide sequence ID" value="NZ_FNEG01000004.1"/>
</dbReference>
<feature type="domain" description="Alpha/beta hydrolase fold-3" evidence="2">
    <location>
        <begin position="86"/>
        <end position="293"/>
    </location>
</feature>
<dbReference type="OrthoDB" id="9815425at2"/>
<dbReference type="Pfam" id="PF07859">
    <property type="entry name" value="Abhydrolase_3"/>
    <property type="match status" value="1"/>
</dbReference>
<gene>
    <name evidence="4" type="primary">lip2_4</name>
    <name evidence="4" type="ORF">NCTC13492_01870</name>
    <name evidence="3" type="ORF">SAMN05421542_3055</name>
</gene>
<dbReference type="PANTHER" id="PTHR48081:SF8">
    <property type="entry name" value="ALPHA_BETA HYDROLASE FOLD-3 DOMAIN-CONTAINING PROTEIN-RELATED"/>
    <property type="match status" value="1"/>
</dbReference>
<dbReference type="EC" id="3.1.1.3" evidence="4"/>
<evidence type="ECO:0000256" key="1">
    <source>
        <dbReference type="ARBA" id="ARBA00022801"/>
    </source>
</evidence>
<evidence type="ECO:0000259" key="2">
    <source>
        <dbReference type="Pfam" id="PF07859"/>
    </source>
</evidence>
<reference evidence="4 6" key="2">
    <citation type="submission" date="2018-06" db="EMBL/GenBank/DDBJ databases">
        <authorList>
            <consortium name="Pathogen Informatics"/>
            <person name="Doyle S."/>
        </authorList>
    </citation>
    <scope>NUCLEOTIDE SEQUENCE [LARGE SCALE GENOMIC DNA]</scope>
    <source>
        <strain evidence="4 6">NCTC13492</strain>
    </source>
</reference>
<dbReference type="InterPro" id="IPR050300">
    <property type="entry name" value="GDXG_lipolytic_enzyme"/>
</dbReference>
<evidence type="ECO:0000313" key="6">
    <source>
        <dbReference type="Proteomes" id="UP000251670"/>
    </source>
</evidence>
<dbReference type="AlphaFoldDB" id="A0A2X2VYB1"/>
<dbReference type="Proteomes" id="UP000199426">
    <property type="component" value="Unassembled WGS sequence"/>
</dbReference>
<reference evidence="3 5" key="1">
    <citation type="submission" date="2016-10" db="EMBL/GenBank/DDBJ databases">
        <authorList>
            <person name="Varghese N."/>
            <person name="Submissions S."/>
        </authorList>
    </citation>
    <scope>NUCLEOTIDE SEQUENCE [LARGE SCALE GENOMIC DNA]</scope>
    <source>
        <strain evidence="3 5">DSM 19299</strain>
    </source>
</reference>
<dbReference type="Proteomes" id="UP000251670">
    <property type="component" value="Unassembled WGS sequence"/>
</dbReference>
<keyword evidence="5" id="KW-1185">Reference proteome</keyword>
<keyword evidence="1 4" id="KW-0378">Hydrolase</keyword>
<sequence>MDLNRINKELRASIESIPYSLELDENIFLNAPEVIQKERIEFSKANPVKRPDYIKVKDIFIPSSVDGEEIRLHIYQPEKFNRNKTLIYFHGGGYVFGLPEQVDSQMFEIADGLQATIVSVDYRLTPQHKFPIPVLDGFDTLKWVIDNGGPQLGIDPENLTISGASAGGHLAAAVTQMAADQNIDNIKHQFLLYPVIHNGLNTPSMQEFTDSPLWSRKYAEIAWQHFLGKENRNKSITYSDLTHYRNFSALPQTTIVACELDPLRDEGIEFSQLLYQAGVATELWVVPGAVHVFDLFDCPLTNEYKKFMMSKLFK</sequence>
<proteinExistence type="predicted"/>
<dbReference type="SUPFAM" id="SSF53474">
    <property type="entry name" value="alpha/beta-Hydrolases"/>
    <property type="match status" value="1"/>
</dbReference>
<dbReference type="EMBL" id="UAWB01000002">
    <property type="protein sequence ID" value="SQB28605.1"/>
    <property type="molecule type" value="Genomic_DNA"/>
</dbReference>
<dbReference type="InterPro" id="IPR029058">
    <property type="entry name" value="AB_hydrolase_fold"/>
</dbReference>
<protein>
    <submittedName>
        <fullName evidence="3">Acetyl esterase</fullName>
    </submittedName>
    <submittedName>
        <fullName evidence="4">Lipase 2</fullName>
        <ecNumber evidence="4">3.1.1.3</ecNumber>
    </submittedName>
</protein>
<evidence type="ECO:0000313" key="5">
    <source>
        <dbReference type="Proteomes" id="UP000199426"/>
    </source>
</evidence>
<dbReference type="STRING" id="445960.SAMN05421542_3055"/>
<evidence type="ECO:0000313" key="3">
    <source>
        <dbReference type="EMBL" id="SDJ21768.1"/>
    </source>
</evidence>